<dbReference type="Gene3D" id="1.25.40.20">
    <property type="entry name" value="Ankyrin repeat-containing domain"/>
    <property type="match status" value="1"/>
</dbReference>
<dbReference type="Proteomes" id="UP001276659">
    <property type="component" value="Unassembled WGS sequence"/>
</dbReference>
<dbReference type="PANTHER" id="PTHR24198">
    <property type="entry name" value="ANKYRIN REPEAT AND PROTEIN KINASE DOMAIN-CONTAINING PROTEIN"/>
    <property type="match status" value="1"/>
</dbReference>
<evidence type="ECO:0000256" key="1">
    <source>
        <dbReference type="ARBA" id="ARBA00022737"/>
    </source>
</evidence>
<evidence type="ECO:0000256" key="3">
    <source>
        <dbReference type="PROSITE-ProRule" id="PRU00023"/>
    </source>
</evidence>
<keyword evidence="5" id="KW-1185">Reference proteome</keyword>
<dbReference type="SUPFAM" id="SSF48403">
    <property type="entry name" value="Ankyrin repeat"/>
    <property type="match status" value="1"/>
</dbReference>
<dbReference type="InterPro" id="IPR036770">
    <property type="entry name" value="Ankyrin_rpt-contain_sf"/>
</dbReference>
<protein>
    <recommendedName>
        <fullName evidence="6">Ankyrin repeat protein</fullName>
    </recommendedName>
</protein>
<dbReference type="PROSITE" id="PS50088">
    <property type="entry name" value="ANK_REPEAT"/>
    <property type="match status" value="3"/>
</dbReference>
<name>A0AAD9YX29_9LECA</name>
<gene>
    <name evidence="4" type="ORF">OEA41_010696</name>
</gene>
<dbReference type="SMART" id="SM00248">
    <property type="entry name" value="ANK"/>
    <property type="match status" value="5"/>
</dbReference>
<feature type="repeat" description="ANK" evidence="3">
    <location>
        <begin position="585"/>
        <end position="617"/>
    </location>
</feature>
<evidence type="ECO:0008006" key="6">
    <source>
        <dbReference type="Google" id="ProtNLM"/>
    </source>
</evidence>
<accession>A0AAD9YX29</accession>
<dbReference type="PANTHER" id="PTHR24198:SF165">
    <property type="entry name" value="ANKYRIN REPEAT-CONTAINING PROTEIN-RELATED"/>
    <property type="match status" value="1"/>
</dbReference>
<feature type="repeat" description="ANK" evidence="3">
    <location>
        <begin position="618"/>
        <end position="639"/>
    </location>
</feature>
<proteinExistence type="predicted"/>
<dbReference type="AlphaFoldDB" id="A0AAD9YX29"/>
<dbReference type="Pfam" id="PF12796">
    <property type="entry name" value="Ank_2"/>
    <property type="match status" value="1"/>
</dbReference>
<keyword evidence="2 3" id="KW-0040">ANK repeat</keyword>
<feature type="repeat" description="ANK" evidence="3">
    <location>
        <begin position="552"/>
        <end position="584"/>
    </location>
</feature>
<evidence type="ECO:0000256" key="2">
    <source>
        <dbReference type="ARBA" id="ARBA00023043"/>
    </source>
</evidence>
<dbReference type="PROSITE" id="PS50297">
    <property type="entry name" value="ANK_REP_REGION"/>
    <property type="match status" value="3"/>
</dbReference>
<keyword evidence="1" id="KW-0677">Repeat</keyword>
<dbReference type="InterPro" id="IPR002110">
    <property type="entry name" value="Ankyrin_rpt"/>
</dbReference>
<reference evidence="4" key="1">
    <citation type="submission" date="2022-11" db="EMBL/GenBank/DDBJ databases">
        <title>Chromosomal genome sequence assembly and mating type (MAT) locus characterization of the leprose asexual lichenized fungus Lepraria neglecta (Nyl.) Erichsen.</title>
        <authorList>
            <person name="Allen J.L."/>
            <person name="Pfeffer B."/>
        </authorList>
    </citation>
    <scope>NUCLEOTIDE SEQUENCE</scope>
    <source>
        <strain evidence="4">Allen 5258</strain>
    </source>
</reference>
<evidence type="ECO:0000313" key="5">
    <source>
        <dbReference type="Proteomes" id="UP001276659"/>
    </source>
</evidence>
<comment type="caution">
    <text evidence="4">The sequence shown here is derived from an EMBL/GenBank/DDBJ whole genome shotgun (WGS) entry which is preliminary data.</text>
</comment>
<dbReference type="EMBL" id="JASNWA010000011">
    <property type="protein sequence ID" value="KAK3167569.1"/>
    <property type="molecule type" value="Genomic_DNA"/>
</dbReference>
<sequence length="908" mass="100312">MVARGAPQEFQLLLGEVSTLRNSLTILQDEVKNPDSTLVRAGENRMRMVNGMIAGITDTLKRLEKLAGKYEILGSNSRRKQLWAKLKWSTEFSGIDALRNKLIYHNTVMNLLLTSVGNSSLQRIESSHAALEEDVKAIKSYIMSNQRNEKPQVPSLSAVDDEFLKISLHAAFMRNAEVSQSWNTIGLDQWINAGRWWLLRSQMELYSILTPKQSVPLGAFINLIKASWIVVDIIACHPQVSLIAASKFAEVQLLSAELKNQFSRLESLESVFPDLGDLEGQDLRIWEIPNKGLIIRPRNSLRSRDGGPVGGGEQILFQRFAICKLRTLAEALPSILLLLVRQDTKDARLVAQDQNGSILMAIALQGLAYSHRDASNSVTFNDEQVTFTNALDAYDLCTLLEAINTYTFERTEEGAKLDDLIACILLVAMKNEAQGVARRILPQLSEKYSTKANGKQGGALQIATSLASEFTKPEVAKRHCSVFGRPWHKTPLICWVVECGHTSLVEVLLKEHHKISRFGGLSLVGIASRCGNEELTHMFLDCGFEVQEQHEAGNFPLHEAAIGRNEKIVKLLLERGARVEATNYKEETALHIAAREGVENIVRQLIKHGANCEASDKEGSVPLNLAAEAGHCRIVRLLLAYEWGCIRKELSAAISKLRKCPWGKDLRRPMFPSDLSEPAVPTILALNDASQPDSERALRRAADRGHQGAKVLLDGKGDDEADKCDYSTHSALSGIIAQSHAFQPAWALTIMGADVQTAEVRIELASYGAYTTVWLDSYHAYIEVPSDCPSGVHDFHEKSLHFRHSDCMSAESDASAGPEAFAFMFTVTHQGASFDFSIQIPKGYAKLQIVGGRARTLEHERSKPFHQIKAIELPASPQTEQAASTMSLESLRVADGDVKVSESVQATG</sequence>
<evidence type="ECO:0000313" key="4">
    <source>
        <dbReference type="EMBL" id="KAK3167569.1"/>
    </source>
</evidence>
<organism evidence="4 5">
    <name type="scientific">Lepraria neglecta</name>
    <dbReference type="NCBI Taxonomy" id="209136"/>
    <lineage>
        <taxon>Eukaryota</taxon>
        <taxon>Fungi</taxon>
        <taxon>Dikarya</taxon>
        <taxon>Ascomycota</taxon>
        <taxon>Pezizomycotina</taxon>
        <taxon>Lecanoromycetes</taxon>
        <taxon>OSLEUM clade</taxon>
        <taxon>Lecanoromycetidae</taxon>
        <taxon>Lecanorales</taxon>
        <taxon>Lecanorineae</taxon>
        <taxon>Stereocaulaceae</taxon>
        <taxon>Lepraria</taxon>
    </lineage>
</organism>